<dbReference type="Proteomes" id="UP000295696">
    <property type="component" value="Unassembled WGS sequence"/>
</dbReference>
<accession>A0A4R3J5X1</accession>
<organism evidence="2 3">
    <name type="scientific">Primorskyibacter sedentarius</name>
    <dbReference type="NCBI Taxonomy" id="745311"/>
    <lineage>
        <taxon>Bacteria</taxon>
        <taxon>Pseudomonadati</taxon>
        <taxon>Pseudomonadota</taxon>
        <taxon>Alphaproteobacteria</taxon>
        <taxon>Rhodobacterales</taxon>
        <taxon>Roseobacteraceae</taxon>
        <taxon>Primorskyibacter</taxon>
    </lineage>
</organism>
<gene>
    <name evidence="2" type="ORF">EDD52_1134</name>
</gene>
<evidence type="ECO:0000313" key="2">
    <source>
        <dbReference type="EMBL" id="TCS60712.1"/>
    </source>
</evidence>
<dbReference type="PANTHER" id="PTHR36836">
    <property type="entry name" value="COLANIC ACID BIOSYNTHESIS PROTEIN WCAK"/>
    <property type="match status" value="1"/>
</dbReference>
<dbReference type="Pfam" id="PF04230">
    <property type="entry name" value="PS_pyruv_trans"/>
    <property type="match status" value="1"/>
</dbReference>
<keyword evidence="2" id="KW-0808">Transferase</keyword>
<comment type="caution">
    <text evidence="2">The sequence shown here is derived from an EMBL/GenBank/DDBJ whole genome shotgun (WGS) entry which is preliminary data.</text>
</comment>
<dbReference type="InterPro" id="IPR007345">
    <property type="entry name" value="Polysacch_pyruvyl_Trfase"/>
</dbReference>
<proteinExistence type="predicted"/>
<dbReference type="PANTHER" id="PTHR36836:SF1">
    <property type="entry name" value="COLANIC ACID BIOSYNTHESIS PROTEIN WCAK"/>
    <property type="match status" value="1"/>
</dbReference>
<sequence length="395" mass="42639">MKLVLAGVMHSPNLGDGVIAACIDEAARQYGRDVTLDWLDLAGRTSPVPSLTQQSRRTAILNILDAMPTFAQQILAQPLVKAQVRRKLAPLLPGKFENARGVIIGGGQLLSDVHLNFPVKIARIVAEAEARDLPIALHGVGVAQDWTAKGTRLFGRLLHSPKLRFVSVRDEASRSHLTQHLINLNTPKLPEINVFPDPGLLAADLFSSGAPANSSSRPRVGLGITHPVAIRAHSSNADNVAHLDWVKWYRNLAAELAKTYQVILFTNGSPEDETMLAEVTALPLPDNIERLARVADPIALINFIGGLDGIAAHRLHALIVAYSLNVPSLGFRWDAKVDAFFKLTNSEKFLVDAPELPVNELSGLIAAAGQTTDRRAELRAAARNGVHEAISALLS</sequence>
<dbReference type="GO" id="GO:0016740">
    <property type="term" value="F:transferase activity"/>
    <property type="evidence" value="ECO:0007669"/>
    <property type="project" value="UniProtKB-KW"/>
</dbReference>
<keyword evidence="3" id="KW-1185">Reference proteome</keyword>
<evidence type="ECO:0000313" key="3">
    <source>
        <dbReference type="Proteomes" id="UP000295696"/>
    </source>
</evidence>
<dbReference type="EMBL" id="SLZU01000013">
    <property type="protein sequence ID" value="TCS60712.1"/>
    <property type="molecule type" value="Genomic_DNA"/>
</dbReference>
<evidence type="ECO:0000259" key="1">
    <source>
        <dbReference type="Pfam" id="PF04230"/>
    </source>
</evidence>
<feature type="domain" description="Polysaccharide pyruvyl transferase" evidence="1">
    <location>
        <begin position="13"/>
        <end position="334"/>
    </location>
</feature>
<protein>
    <submittedName>
        <fullName evidence="2">Polysaccharide pyruvyl transferase WcaK-like protein</fullName>
    </submittedName>
</protein>
<name>A0A4R3J5X1_9RHOB</name>
<dbReference type="AlphaFoldDB" id="A0A4R3J5X1"/>
<reference evidence="2 3" key="1">
    <citation type="submission" date="2019-03" db="EMBL/GenBank/DDBJ databases">
        <title>Genomic Encyclopedia of Type Strains, Phase IV (KMG-IV): sequencing the most valuable type-strain genomes for metagenomic binning, comparative biology and taxonomic classification.</title>
        <authorList>
            <person name="Goeker M."/>
        </authorList>
    </citation>
    <scope>NUCLEOTIDE SEQUENCE [LARGE SCALE GENOMIC DNA]</scope>
    <source>
        <strain evidence="2 3">DSM 104836</strain>
    </source>
</reference>